<dbReference type="AlphaFoldDB" id="A0A6S7BFP6"/>
<accession>A0A6S7BFP6</accession>
<evidence type="ECO:0000259" key="1">
    <source>
        <dbReference type="Pfam" id="PF18909"/>
    </source>
</evidence>
<evidence type="ECO:0000313" key="3">
    <source>
        <dbReference type="Proteomes" id="UP000494115"/>
    </source>
</evidence>
<evidence type="ECO:0000313" key="2">
    <source>
        <dbReference type="EMBL" id="CAB3798799.1"/>
    </source>
</evidence>
<dbReference type="Proteomes" id="UP000494115">
    <property type="component" value="Unassembled WGS sequence"/>
</dbReference>
<name>A0A6S7BFP6_9BURK</name>
<dbReference type="RefSeq" id="WP_175107140.1">
    <property type="nucleotide sequence ID" value="NZ_CADIKM010000031.1"/>
</dbReference>
<keyword evidence="3" id="KW-1185">Reference proteome</keyword>
<dbReference type="InterPro" id="IPR044038">
    <property type="entry name" value="dATP/dGTP_diPOhydrolase_N"/>
</dbReference>
<feature type="domain" description="dATP/dGTP diphosphohydrolase N-terminal" evidence="1">
    <location>
        <begin position="21"/>
        <end position="119"/>
    </location>
</feature>
<dbReference type="Pfam" id="PF18909">
    <property type="entry name" value="dGTP_diPhyd_N"/>
    <property type="match status" value="1"/>
</dbReference>
<dbReference type="EMBL" id="CADIKM010000031">
    <property type="protein sequence ID" value="CAB3798799.1"/>
    <property type="molecule type" value="Genomic_DNA"/>
</dbReference>
<protein>
    <recommendedName>
        <fullName evidence="1">dATP/dGTP diphosphohydrolase N-terminal domain-containing protein</fullName>
    </recommendedName>
</protein>
<proteinExistence type="predicted"/>
<reference evidence="2 3" key="1">
    <citation type="submission" date="2020-04" db="EMBL/GenBank/DDBJ databases">
        <authorList>
            <person name="De Canck E."/>
        </authorList>
    </citation>
    <scope>NUCLEOTIDE SEQUENCE [LARGE SCALE GENOMIC DNA]</scope>
    <source>
        <strain evidence="2 3">LMG 28138</strain>
    </source>
</reference>
<sequence length="121" mass="13341">MAAKQTAVKKVAVSRKTVPGGLKFDGGKPRFSLLRFGCARAMAGIAKVLTFGALKYEAHSWRAVEEGIDRYWSAMERHMNEMAIHGLDSRDAESGLLHIDHVNCNGLFLAELIRNQAGIEE</sequence>
<organism evidence="2 3">
    <name type="scientific">Pararobbsia alpina</name>
    <dbReference type="NCBI Taxonomy" id="621374"/>
    <lineage>
        <taxon>Bacteria</taxon>
        <taxon>Pseudomonadati</taxon>
        <taxon>Pseudomonadota</taxon>
        <taxon>Betaproteobacteria</taxon>
        <taxon>Burkholderiales</taxon>
        <taxon>Burkholderiaceae</taxon>
        <taxon>Pararobbsia</taxon>
    </lineage>
</organism>
<gene>
    <name evidence="2" type="ORF">LMG28138_04527</name>
</gene>